<name>A0A8C2BQJ1_CYPCA</name>
<evidence type="ECO:0000256" key="1">
    <source>
        <dbReference type="SAM" id="MobiDB-lite"/>
    </source>
</evidence>
<dbReference type="Proteomes" id="UP000694700">
    <property type="component" value="Unplaced"/>
</dbReference>
<dbReference type="Ensembl" id="ENSCCRT00010084732.1">
    <property type="protein sequence ID" value="ENSCCRP00010076420.1"/>
    <property type="gene ID" value="ENSCCRG00010033353.1"/>
</dbReference>
<dbReference type="Proteomes" id="UP000694427">
    <property type="component" value="Unplaced"/>
</dbReference>
<dbReference type="Ensembl" id="ENSCCRT00015126809.1">
    <property type="protein sequence ID" value="ENSCCRP00015122913.1"/>
    <property type="gene ID" value="ENSCCRG00015048270.1"/>
</dbReference>
<evidence type="ECO:0000259" key="2">
    <source>
        <dbReference type="PROSITE" id="PS50994"/>
    </source>
</evidence>
<dbReference type="PANTHER" id="PTHR37984">
    <property type="entry name" value="PROTEIN CBG26694"/>
    <property type="match status" value="1"/>
</dbReference>
<keyword evidence="4" id="KW-1185">Reference proteome</keyword>
<dbReference type="SUPFAM" id="SSF53098">
    <property type="entry name" value="Ribonuclease H-like"/>
    <property type="match status" value="1"/>
</dbReference>
<evidence type="ECO:0000313" key="5">
    <source>
        <dbReference type="Proteomes" id="UP000694700"/>
    </source>
</evidence>
<dbReference type="InterPro" id="IPR012337">
    <property type="entry name" value="RNaseH-like_sf"/>
</dbReference>
<proteinExistence type="predicted"/>
<dbReference type="GO" id="GO:0003676">
    <property type="term" value="F:nucleic acid binding"/>
    <property type="evidence" value="ECO:0007669"/>
    <property type="project" value="InterPro"/>
</dbReference>
<sequence length="367" mass="42483">MPLFKPPENFTFDKPGEWPSWRQHFVRYRTAAKLTEEDGTVQVSTLIYTMGIEAENIYKSFIFNEREKEDDFETVLKKYDDYFVPQTNVIHERVQFHQRTQRPGEKAETFIRSLYELSENCDFAANINENIRDKDLSKRLQLIKDLTLDVVVQMVRQAEEVTHQVSQQGDPTCNIQEIRQPKQRTGYRSEYSRERQTGKTKNGAKGKTTLYSLTIIPDSWKSYTTTEQVVIKLKATFARFGIPEVVVSDNRPQFMSETFQSFSREFDFMHVTSSPHHPLSNGHAECGVQSAKAILRQKDQVLALLSYRTTPHPSTGVSPAELLMGRRLRNTLPTLDSNLSPKWPDQRLIQRRDAAANTHFILIEGME</sequence>
<feature type="region of interest" description="Disordered" evidence="1">
    <location>
        <begin position="182"/>
        <end position="204"/>
    </location>
</feature>
<dbReference type="InterPro" id="IPR036397">
    <property type="entry name" value="RNaseH_sf"/>
</dbReference>
<dbReference type="InterPro" id="IPR001584">
    <property type="entry name" value="Integrase_cat-core"/>
</dbReference>
<dbReference type="Gene3D" id="3.30.420.10">
    <property type="entry name" value="Ribonuclease H-like superfamily/Ribonuclease H"/>
    <property type="match status" value="1"/>
</dbReference>
<reference evidence="3" key="1">
    <citation type="submission" date="2025-05" db="UniProtKB">
        <authorList>
            <consortium name="Ensembl"/>
        </authorList>
    </citation>
    <scope>IDENTIFICATION</scope>
</reference>
<dbReference type="AlphaFoldDB" id="A0A8C2BQJ1"/>
<dbReference type="PANTHER" id="PTHR37984:SF5">
    <property type="entry name" value="PROTEIN NYNRIN-LIKE"/>
    <property type="match status" value="1"/>
</dbReference>
<feature type="domain" description="Integrase catalytic" evidence="2">
    <location>
        <begin position="177"/>
        <end position="352"/>
    </location>
</feature>
<accession>A0A8C2BQJ1</accession>
<evidence type="ECO:0000313" key="3">
    <source>
        <dbReference type="Ensembl" id="ENSCCRP00015122913.1"/>
    </source>
</evidence>
<organism evidence="3 5">
    <name type="scientific">Cyprinus carpio</name>
    <name type="common">Common carp</name>
    <dbReference type="NCBI Taxonomy" id="7962"/>
    <lineage>
        <taxon>Eukaryota</taxon>
        <taxon>Metazoa</taxon>
        <taxon>Chordata</taxon>
        <taxon>Craniata</taxon>
        <taxon>Vertebrata</taxon>
        <taxon>Euteleostomi</taxon>
        <taxon>Actinopterygii</taxon>
        <taxon>Neopterygii</taxon>
        <taxon>Teleostei</taxon>
        <taxon>Ostariophysi</taxon>
        <taxon>Cypriniformes</taxon>
        <taxon>Cyprinidae</taxon>
        <taxon>Cyprininae</taxon>
        <taxon>Cyprinus</taxon>
    </lineage>
</organism>
<dbReference type="GO" id="GO:0015074">
    <property type="term" value="P:DNA integration"/>
    <property type="evidence" value="ECO:0007669"/>
    <property type="project" value="InterPro"/>
</dbReference>
<dbReference type="InterPro" id="IPR050951">
    <property type="entry name" value="Retrovirus_Pol_polyprotein"/>
</dbReference>
<dbReference type="PROSITE" id="PS50994">
    <property type="entry name" value="INTEGRASE"/>
    <property type="match status" value="1"/>
</dbReference>
<evidence type="ECO:0000313" key="4">
    <source>
        <dbReference type="Proteomes" id="UP000694427"/>
    </source>
</evidence>
<protein>
    <recommendedName>
        <fullName evidence="2">Integrase catalytic domain-containing protein</fullName>
    </recommendedName>
</protein>